<keyword evidence="3" id="KW-0560">Oxidoreductase</keyword>
<dbReference type="InterPro" id="IPR009100">
    <property type="entry name" value="AcylCoA_DH/oxidase_NM_dom_sf"/>
</dbReference>
<dbReference type="PANTHER" id="PTHR36117">
    <property type="entry name" value="4-HYDROXYPHENYLACETATE 3-MONOOXYGENASE-RELATED"/>
    <property type="match status" value="1"/>
</dbReference>
<dbReference type="Gene3D" id="2.40.110.10">
    <property type="entry name" value="Butyryl-CoA Dehydrogenase, subunit A, domain 2"/>
    <property type="match status" value="1"/>
</dbReference>
<feature type="domain" description="HpaB/PvcC/4-BUDH C-terminal" evidence="4">
    <location>
        <begin position="258"/>
        <end position="449"/>
    </location>
</feature>
<comment type="caution">
    <text evidence="6">The sequence shown here is derived from an EMBL/GenBank/DDBJ whole genome shotgun (WGS) entry which is preliminary data.</text>
</comment>
<evidence type="ECO:0000259" key="4">
    <source>
        <dbReference type="Pfam" id="PF03241"/>
    </source>
</evidence>
<dbReference type="InterPro" id="IPR036250">
    <property type="entry name" value="AcylCo_DH-like_C"/>
</dbReference>
<evidence type="ECO:0000256" key="1">
    <source>
        <dbReference type="ARBA" id="ARBA00022630"/>
    </source>
</evidence>
<dbReference type="EMBL" id="BAAAMR010000063">
    <property type="protein sequence ID" value="GAA2153941.1"/>
    <property type="molecule type" value="Genomic_DNA"/>
</dbReference>
<keyword evidence="7" id="KW-1185">Reference proteome</keyword>
<keyword evidence="1" id="KW-0285">Flavoprotein</keyword>
<protein>
    <submittedName>
        <fullName evidence="6">4-hydroxyphenylacetate 3-hydroxylase N-terminal domain-containing protein</fullName>
    </submittedName>
</protein>
<reference evidence="6 7" key="1">
    <citation type="journal article" date="2019" name="Int. J. Syst. Evol. Microbiol.">
        <title>The Global Catalogue of Microorganisms (GCM) 10K type strain sequencing project: providing services to taxonomists for standard genome sequencing and annotation.</title>
        <authorList>
            <consortium name="The Broad Institute Genomics Platform"/>
            <consortium name="The Broad Institute Genome Sequencing Center for Infectious Disease"/>
            <person name="Wu L."/>
            <person name="Ma J."/>
        </authorList>
    </citation>
    <scope>NUCLEOTIDE SEQUENCE [LARGE SCALE GENOMIC DNA]</scope>
    <source>
        <strain evidence="6 7">JCM 13850</strain>
    </source>
</reference>
<evidence type="ECO:0000259" key="5">
    <source>
        <dbReference type="Pfam" id="PF11794"/>
    </source>
</evidence>
<dbReference type="InterPro" id="IPR046373">
    <property type="entry name" value="Acyl-CoA_Oxase/DH_mid-dom_sf"/>
</dbReference>
<evidence type="ECO:0000313" key="6">
    <source>
        <dbReference type="EMBL" id="GAA2153941.1"/>
    </source>
</evidence>
<dbReference type="InterPro" id="IPR024719">
    <property type="entry name" value="HpaB/PvcC/4-BUDH_C"/>
</dbReference>
<accession>A0ABN3A4Q3</accession>
<evidence type="ECO:0000313" key="7">
    <source>
        <dbReference type="Proteomes" id="UP001501020"/>
    </source>
</evidence>
<dbReference type="SUPFAM" id="SSF56645">
    <property type="entry name" value="Acyl-CoA dehydrogenase NM domain-like"/>
    <property type="match status" value="1"/>
</dbReference>
<dbReference type="Pfam" id="PF03241">
    <property type="entry name" value="HpaB"/>
    <property type="match status" value="1"/>
</dbReference>
<dbReference type="Gene3D" id="1.20.140.10">
    <property type="entry name" value="Butyryl-CoA Dehydrogenase, subunit A, domain 3"/>
    <property type="match status" value="1"/>
</dbReference>
<dbReference type="InterPro" id="IPR024674">
    <property type="entry name" value="HpaB/PvcC/4-BUDH_N"/>
</dbReference>
<dbReference type="SUPFAM" id="SSF47203">
    <property type="entry name" value="Acyl-CoA dehydrogenase C-terminal domain-like"/>
    <property type="match status" value="1"/>
</dbReference>
<dbReference type="RefSeq" id="WP_344274710.1">
    <property type="nucleotide sequence ID" value="NZ_BAAAMR010000063.1"/>
</dbReference>
<dbReference type="Pfam" id="PF11794">
    <property type="entry name" value="HpaB_N"/>
    <property type="match status" value="1"/>
</dbReference>
<name>A0ABN3A4Q3_9ACTN</name>
<feature type="domain" description="HpaB/PvcC/4-BUDH N-terminal" evidence="5">
    <location>
        <begin position="4"/>
        <end position="249"/>
    </location>
</feature>
<organism evidence="6 7">
    <name type="scientific">Actinomadura napierensis</name>
    <dbReference type="NCBI Taxonomy" id="267854"/>
    <lineage>
        <taxon>Bacteria</taxon>
        <taxon>Bacillati</taxon>
        <taxon>Actinomycetota</taxon>
        <taxon>Actinomycetes</taxon>
        <taxon>Streptosporangiales</taxon>
        <taxon>Thermomonosporaceae</taxon>
        <taxon>Actinomadura</taxon>
    </lineage>
</organism>
<dbReference type="PIRSF" id="PIRSF000331">
    <property type="entry name" value="HpaA_HpaB"/>
    <property type="match status" value="1"/>
</dbReference>
<dbReference type="Proteomes" id="UP001501020">
    <property type="component" value="Unassembled WGS sequence"/>
</dbReference>
<evidence type="ECO:0000256" key="2">
    <source>
        <dbReference type="ARBA" id="ARBA00022827"/>
    </source>
</evidence>
<dbReference type="Gene3D" id="1.10.3140.10">
    <property type="entry name" value="4-hydroxybutyryl-coa dehydratase, domain 1"/>
    <property type="match status" value="1"/>
</dbReference>
<dbReference type="PANTHER" id="PTHR36117:SF3">
    <property type="entry name" value="4-HYDROXYPHENYLACETATE 3-MONOOXYGENASE-RELATED"/>
    <property type="match status" value="1"/>
</dbReference>
<proteinExistence type="predicted"/>
<gene>
    <name evidence="6" type="ORF">GCM10009727_60680</name>
</gene>
<sequence length="462" mass="50712">MMMTGKQYLDSLDDGRQIYLDGQRVDDVAAEPLFEAATRWVASGYDATHRPGDGEAGPYYDIPGSPQDLREQLELLLGWDMVTVTTAQGLLALLTAAARMRGTHPGYARRIEDYFEYCKSRDLRCVQAITDAKGNRKLPPSKQDDPDLYTRIVERRPDGIVVRGAKLHISAAAICHELVVMPTKMMKPGEEDWAVACAIPVGAPGVKIVNTTYAPRAEEEHFPYSSRYNMPEGFVVLDDVFVPNERVFLCGETEYSATFAHSLGLWERLGGSAHLAEGGDLLVGLAQLIAEANGLERVAHIKDKIAEMIIYATLTRAGLEAAIANAKTTPEGWVYPDELFTNAAKHYGAAEFNLMVRHLHDIAGGAVLTAPSMNDLRSSEVGPFVEKYMRTMDGVPAEYRMRLFHAIRDITADAYGGWQLVTMIQSGGGLYAQRLVVAKHYDMDRAKRLGLAAAGLTGEEAG</sequence>
<evidence type="ECO:0000256" key="3">
    <source>
        <dbReference type="ARBA" id="ARBA00023002"/>
    </source>
</evidence>
<dbReference type="InterPro" id="IPR004925">
    <property type="entry name" value="HpaB/PvcC/4-BUDH"/>
</dbReference>
<keyword evidence="2" id="KW-0274">FAD</keyword>